<gene>
    <name evidence="9" type="primary">aldH</name>
    <name evidence="9" type="ORF">GCM10011401_22350</name>
</gene>
<reference evidence="9" key="2">
    <citation type="submission" date="2020-09" db="EMBL/GenBank/DDBJ databases">
        <authorList>
            <person name="Sun Q."/>
            <person name="Zhou Y."/>
        </authorList>
    </citation>
    <scope>NUCLEOTIDE SEQUENCE</scope>
    <source>
        <strain evidence="9">CGMCC 1.15388</strain>
    </source>
</reference>
<dbReference type="SUPFAM" id="SSF53720">
    <property type="entry name" value="ALDH-like"/>
    <property type="match status" value="1"/>
</dbReference>
<dbReference type="InterPro" id="IPR012394">
    <property type="entry name" value="Aldehyde_DH_NAD(P)"/>
</dbReference>
<dbReference type="AlphaFoldDB" id="A0A917AU77"/>
<dbReference type="FunFam" id="3.40.605.10:FF:000004">
    <property type="entry name" value="Aldehyde dehydrogenase"/>
    <property type="match status" value="1"/>
</dbReference>
<evidence type="ECO:0000313" key="10">
    <source>
        <dbReference type="Proteomes" id="UP000633136"/>
    </source>
</evidence>
<dbReference type="Proteomes" id="UP000633136">
    <property type="component" value="Unassembled WGS sequence"/>
</dbReference>
<accession>A0A917AU77</accession>
<sequence length="455" mass="49383">MKHTVDGAREAFSTGRTLPLTWRRQQLEGLERMLSECGEEIREALSQDLGKSSAESQLTEVLSVRSEIRHTARSLRKWTRPRRVRTPLTLGMASAAVQREPLGTVLIISPWNYPVHLLLMPLVGALAAGNTVVLKPSEMAPAVSALMARRIPEYLEPEAVVVVEGGADETTRLLEQPFDHIFFTGGSGVASIVMSAAAKHLTPVTLELGGKSPAWVDGSADLKEAAESIVWGKFTNSGQTCVAPDHVLSTPELAEPLGKEISRAIIRAYGTDPQQSGDYGRIVNERHARRLAALLEQDSGRALIGGDVDVAGRYVSPTVLLDVPEDAAVMEEEIFGPILPIVTVADHRAAIEVINSRPKPLALYAFTRDAQVRADFVERTSSGGLAFNTVMTQLAVPALPFGGVGPSGMGRYHGEYSLQTFSHERAVLRKLPGPDPTRLVRAPVGRRVRRLLVKR</sequence>
<evidence type="ECO:0000313" key="9">
    <source>
        <dbReference type="EMBL" id="GGE74630.1"/>
    </source>
</evidence>
<comment type="caution">
    <text evidence="9">The sequence shown here is derived from an EMBL/GenBank/DDBJ whole genome shotgun (WGS) entry which is preliminary data.</text>
</comment>
<dbReference type="PIRSF" id="PIRSF036492">
    <property type="entry name" value="ALDH"/>
    <property type="match status" value="1"/>
</dbReference>
<organism evidence="9 10">
    <name type="scientific">Nesterenkonia cremea</name>
    <dbReference type="NCBI Taxonomy" id="1882340"/>
    <lineage>
        <taxon>Bacteria</taxon>
        <taxon>Bacillati</taxon>
        <taxon>Actinomycetota</taxon>
        <taxon>Actinomycetes</taxon>
        <taxon>Micrococcales</taxon>
        <taxon>Micrococcaceae</taxon>
        <taxon>Nesterenkonia</taxon>
    </lineage>
</organism>
<dbReference type="FunFam" id="3.40.309.10:FF:000003">
    <property type="entry name" value="Aldehyde dehydrogenase"/>
    <property type="match status" value="1"/>
</dbReference>
<keyword evidence="10" id="KW-1185">Reference proteome</keyword>
<dbReference type="PANTHER" id="PTHR43570:SF16">
    <property type="entry name" value="ALDEHYDE DEHYDROGENASE TYPE III, ISOFORM Q"/>
    <property type="match status" value="1"/>
</dbReference>
<dbReference type="InterPro" id="IPR016161">
    <property type="entry name" value="Ald_DH/histidinol_DH"/>
</dbReference>
<dbReference type="GO" id="GO:0004029">
    <property type="term" value="F:aldehyde dehydrogenase (NAD+) activity"/>
    <property type="evidence" value="ECO:0007669"/>
    <property type="project" value="TreeGrafter"/>
</dbReference>
<evidence type="ECO:0000256" key="6">
    <source>
        <dbReference type="PROSITE-ProRule" id="PRU10007"/>
    </source>
</evidence>
<dbReference type="PANTHER" id="PTHR43570">
    <property type="entry name" value="ALDEHYDE DEHYDROGENASE"/>
    <property type="match status" value="1"/>
</dbReference>
<dbReference type="InterPro" id="IPR029510">
    <property type="entry name" value="Ald_DH_CS_GLU"/>
</dbReference>
<comment type="similarity">
    <text evidence="1 4 7">Belongs to the aldehyde dehydrogenase family.</text>
</comment>
<reference evidence="9" key="1">
    <citation type="journal article" date="2014" name="Int. J. Syst. Evol. Microbiol.">
        <title>Complete genome sequence of Corynebacterium casei LMG S-19264T (=DSM 44701T), isolated from a smear-ripened cheese.</title>
        <authorList>
            <consortium name="US DOE Joint Genome Institute (JGI-PGF)"/>
            <person name="Walter F."/>
            <person name="Albersmeier A."/>
            <person name="Kalinowski J."/>
            <person name="Ruckert C."/>
        </authorList>
    </citation>
    <scope>NUCLEOTIDE SEQUENCE</scope>
    <source>
        <strain evidence="9">CGMCC 1.15388</strain>
    </source>
</reference>
<dbReference type="Gene3D" id="3.40.605.10">
    <property type="entry name" value="Aldehyde Dehydrogenase, Chain A, domain 1"/>
    <property type="match status" value="1"/>
</dbReference>
<evidence type="ECO:0000256" key="7">
    <source>
        <dbReference type="RuleBase" id="RU003345"/>
    </source>
</evidence>
<evidence type="ECO:0000256" key="1">
    <source>
        <dbReference type="ARBA" id="ARBA00009986"/>
    </source>
</evidence>
<dbReference type="InterPro" id="IPR015590">
    <property type="entry name" value="Aldehyde_DH_dom"/>
</dbReference>
<dbReference type="PROSITE" id="PS00070">
    <property type="entry name" value="ALDEHYDE_DEHYDR_CYS"/>
    <property type="match status" value="1"/>
</dbReference>
<dbReference type="GO" id="GO:0006081">
    <property type="term" value="P:aldehyde metabolic process"/>
    <property type="evidence" value="ECO:0007669"/>
    <property type="project" value="InterPro"/>
</dbReference>
<keyword evidence="3" id="KW-0520">NAD</keyword>
<evidence type="ECO:0000256" key="3">
    <source>
        <dbReference type="ARBA" id="ARBA00023027"/>
    </source>
</evidence>
<dbReference type="EMBL" id="BMIS01000011">
    <property type="protein sequence ID" value="GGE74630.1"/>
    <property type="molecule type" value="Genomic_DNA"/>
</dbReference>
<evidence type="ECO:0000256" key="5">
    <source>
        <dbReference type="PIRSR" id="PIRSR036492-1"/>
    </source>
</evidence>
<keyword evidence="2 4" id="KW-0560">Oxidoreductase</keyword>
<dbReference type="PROSITE" id="PS00687">
    <property type="entry name" value="ALDEHYDE_DEHYDR_GLU"/>
    <property type="match status" value="1"/>
</dbReference>
<evidence type="ECO:0000259" key="8">
    <source>
        <dbReference type="Pfam" id="PF00171"/>
    </source>
</evidence>
<proteinExistence type="inferred from homology"/>
<dbReference type="InterPro" id="IPR016160">
    <property type="entry name" value="Ald_DH_CS_CYS"/>
</dbReference>
<dbReference type="CDD" id="cd07087">
    <property type="entry name" value="ALDH_F3-13-14_CALDH-like"/>
    <property type="match status" value="1"/>
</dbReference>
<dbReference type="InterPro" id="IPR016163">
    <property type="entry name" value="Ald_DH_C"/>
</dbReference>
<feature type="active site" evidence="5">
    <location>
        <position position="241"/>
    </location>
</feature>
<evidence type="ECO:0000256" key="2">
    <source>
        <dbReference type="ARBA" id="ARBA00023002"/>
    </source>
</evidence>
<dbReference type="RefSeq" id="WP_188685724.1">
    <property type="nucleotide sequence ID" value="NZ_BMIS01000011.1"/>
</dbReference>
<feature type="active site" evidence="5 6">
    <location>
        <position position="207"/>
    </location>
</feature>
<dbReference type="Gene3D" id="3.40.309.10">
    <property type="entry name" value="Aldehyde Dehydrogenase, Chain A, domain 2"/>
    <property type="match status" value="1"/>
</dbReference>
<name>A0A917AU77_9MICC</name>
<dbReference type="InterPro" id="IPR016162">
    <property type="entry name" value="Ald_DH_N"/>
</dbReference>
<evidence type="ECO:0000256" key="4">
    <source>
        <dbReference type="PIRNR" id="PIRNR036492"/>
    </source>
</evidence>
<feature type="domain" description="Aldehyde dehydrogenase" evidence="8">
    <location>
        <begin position="2"/>
        <end position="426"/>
    </location>
</feature>
<protein>
    <recommendedName>
        <fullName evidence="4">Aldehyde dehydrogenase</fullName>
    </recommendedName>
</protein>
<dbReference type="GO" id="GO:0005737">
    <property type="term" value="C:cytoplasm"/>
    <property type="evidence" value="ECO:0007669"/>
    <property type="project" value="TreeGrafter"/>
</dbReference>
<dbReference type="Pfam" id="PF00171">
    <property type="entry name" value="Aldedh"/>
    <property type="match status" value="1"/>
</dbReference>